<organism evidence="4 5">
    <name type="scientific">Heyndrickxia coagulans</name>
    <name type="common">Weizmannia coagulans</name>
    <dbReference type="NCBI Taxonomy" id="1398"/>
    <lineage>
        <taxon>Bacteria</taxon>
        <taxon>Bacillati</taxon>
        <taxon>Bacillota</taxon>
        <taxon>Bacilli</taxon>
        <taxon>Bacillales</taxon>
        <taxon>Bacillaceae</taxon>
        <taxon>Heyndrickxia</taxon>
    </lineage>
</organism>
<reference evidence="5" key="1">
    <citation type="submission" date="2016-01" db="EMBL/GenBank/DDBJ databases">
        <authorList>
            <person name="Mitreva M."/>
            <person name="Pepin K.H."/>
            <person name="Mihindukulasuriya K.A."/>
            <person name="Fulton R."/>
            <person name="Fronick C."/>
            <person name="O'Laughlin M."/>
            <person name="Miner T."/>
            <person name="Herter B."/>
            <person name="Rosa B.A."/>
            <person name="Cordes M."/>
            <person name="Tomlinson C."/>
            <person name="Wollam A."/>
            <person name="Palsikar V.B."/>
            <person name="Mardis E.R."/>
            <person name="Wilson R.K."/>
        </authorList>
    </citation>
    <scope>NUCLEOTIDE SEQUENCE [LARGE SCALE GENOMIC DNA]</scope>
    <source>
        <strain evidence="5">GED7749B</strain>
    </source>
</reference>
<dbReference type="Gene3D" id="1.10.10.10">
    <property type="entry name" value="Winged helix-like DNA-binding domain superfamily/Winged helix DNA-binding domain"/>
    <property type="match status" value="1"/>
</dbReference>
<evidence type="ECO:0000256" key="2">
    <source>
        <dbReference type="PROSITE-ProRule" id="PRU00703"/>
    </source>
</evidence>
<feature type="domain" description="CBS" evidence="3">
    <location>
        <begin position="288"/>
        <end position="346"/>
    </location>
</feature>
<dbReference type="Gene3D" id="3.10.580.10">
    <property type="entry name" value="CBS-domain"/>
    <property type="match status" value="1"/>
</dbReference>
<dbReference type="Gene3D" id="3.40.1390.20">
    <property type="entry name" value="HprK N-terminal domain-like"/>
    <property type="match status" value="1"/>
</dbReference>
<dbReference type="PATRIC" id="fig|1398.22.peg.802"/>
<name>A0A133KZL9_HEYCO</name>
<dbReference type="Pfam" id="PF07085">
    <property type="entry name" value="DRTGG"/>
    <property type="match status" value="1"/>
</dbReference>
<proteinExistence type="predicted"/>
<protein>
    <submittedName>
        <fullName evidence="4">DRTGG domain protein</fullName>
    </submittedName>
</protein>
<dbReference type="InterPro" id="IPR029069">
    <property type="entry name" value="HotDog_dom_sf"/>
</dbReference>
<dbReference type="InterPro" id="IPR046342">
    <property type="entry name" value="CBS_dom_sf"/>
</dbReference>
<accession>A0A133KZL9</accession>
<dbReference type="SUPFAM" id="SSF75138">
    <property type="entry name" value="HprK N-terminal domain-like"/>
    <property type="match status" value="1"/>
</dbReference>
<dbReference type="SUPFAM" id="SSF46785">
    <property type="entry name" value="Winged helix' DNA-binding domain"/>
    <property type="match status" value="1"/>
</dbReference>
<feature type="domain" description="CBS" evidence="3">
    <location>
        <begin position="227"/>
        <end position="286"/>
    </location>
</feature>
<keyword evidence="1 2" id="KW-0129">CBS domain</keyword>
<dbReference type="InterPro" id="IPR010766">
    <property type="entry name" value="DRTGG"/>
</dbReference>
<dbReference type="InterPro" id="IPR036388">
    <property type="entry name" value="WH-like_DNA-bd_sf"/>
</dbReference>
<dbReference type="Pfam" id="PF00571">
    <property type="entry name" value="CBS"/>
    <property type="match status" value="2"/>
</dbReference>
<dbReference type="SUPFAM" id="SSF54637">
    <property type="entry name" value="Thioesterase/thiol ester dehydrase-isomerase"/>
    <property type="match status" value="1"/>
</dbReference>
<sequence>MPFPPFSIYNRNIQIAPYIFLESGQKRKEGEKMATKHEQILQYINELPVGEKISVRQIAKALNVSEGTAYRAIKDAEIKGYVSTIERVGTIRIEQKKKENIEKLTFSEVVNIIDGQVLGGKSGLHKTLTKFVIGAMELEAMSKYTDPGSLLIVGNRTDAHELALRSGAAVLITGGFDTKDYVKKIADEKALPIISTSYDTFTVATMINRAVYDQLIKKEIILVEDILTPIEKTAYLNTTDTVQDWYRKKRETGHSRFPVVDRNLKVAGIITSKDVMETDTHLSIEKVMTKNPITVSEKTSVTSVAHMMVWEGIEILPVTDDFNRLRGIVSRQDVLKELQMTQRQPQVGETIDNIVTTQLDASSAKTEDPDDYQFEVTPQMTNPLGTISYGVFTTLVHETTNRFLRSRKKGEMIIESLTVYFIKPVQLESMIRIVPKILDSGRKFAKIDVEVFNQGSLVGKALLMCQLIER</sequence>
<dbReference type="CDD" id="cd03440">
    <property type="entry name" value="hot_dog"/>
    <property type="match status" value="1"/>
</dbReference>
<evidence type="ECO:0000259" key="3">
    <source>
        <dbReference type="PROSITE" id="PS51371"/>
    </source>
</evidence>
<dbReference type="AlphaFoldDB" id="A0A133KZL9"/>
<dbReference type="InterPro" id="IPR000644">
    <property type="entry name" value="CBS_dom"/>
</dbReference>
<dbReference type="Pfam" id="PF03061">
    <property type="entry name" value="4HBT"/>
    <property type="match status" value="1"/>
</dbReference>
<comment type="caution">
    <text evidence="4">The sequence shown here is derived from an EMBL/GenBank/DDBJ whole genome shotgun (WGS) entry which is preliminary data.</text>
</comment>
<dbReference type="EMBL" id="LRPN01000027">
    <property type="protein sequence ID" value="KWZ84710.1"/>
    <property type="molecule type" value="Genomic_DNA"/>
</dbReference>
<dbReference type="CDD" id="cd04596">
    <property type="entry name" value="CBS_pair_DRTGG_assoc"/>
    <property type="match status" value="1"/>
</dbReference>
<evidence type="ECO:0000313" key="4">
    <source>
        <dbReference type="EMBL" id="KWZ84710.1"/>
    </source>
</evidence>
<dbReference type="PANTHER" id="PTHR43080">
    <property type="entry name" value="CBS DOMAIN-CONTAINING PROTEIN CBSX3, MITOCHONDRIAL"/>
    <property type="match status" value="1"/>
</dbReference>
<dbReference type="Proteomes" id="UP000070376">
    <property type="component" value="Unassembled WGS sequence"/>
</dbReference>
<dbReference type="InterPro" id="IPR006683">
    <property type="entry name" value="Thioestr_dom"/>
</dbReference>
<dbReference type="InterPro" id="IPR036390">
    <property type="entry name" value="WH_DNA-bd_sf"/>
</dbReference>
<evidence type="ECO:0000256" key="1">
    <source>
        <dbReference type="ARBA" id="ARBA00023122"/>
    </source>
</evidence>
<dbReference type="InterPro" id="IPR051257">
    <property type="entry name" value="Diverse_CBS-Domain"/>
</dbReference>
<dbReference type="InterPro" id="IPR028979">
    <property type="entry name" value="Ser_kin/Pase_Hpr-like_N_sf"/>
</dbReference>
<dbReference type="SUPFAM" id="SSF54631">
    <property type="entry name" value="CBS-domain pair"/>
    <property type="match status" value="1"/>
</dbReference>
<dbReference type="PROSITE" id="PS51371">
    <property type="entry name" value="CBS"/>
    <property type="match status" value="2"/>
</dbReference>
<dbReference type="SMART" id="SM00116">
    <property type="entry name" value="CBS"/>
    <property type="match status" value="2"/>
</dbReference>
<gene>
    <name evidence="4" type="ORF">HMPREF3213_00800</name>
</gene>
<dbReference type="Gene3D" id="3.10.129.10">
    <property type="entry name" value="Hotdog Thioesterase"/>
    <property type="match status" value="1"/>
</dbReference>
<evidence type="ECO:0000313" key="5">
    <source>
        <dbReference type="Proteomes" id="UP000070376"/>
    </source>
</evidence>
<dbReference type="PANTHER" id="PTHR43080:SF2">
    <property type="entry name" value="CBS DOMAIN-CONTAINING PROTEIN"/>
    <property type="match status" value="1"/>
</dbReference>